<evidence type="ECO:0000313" key="3">
    <source>
        <dbReference type="Proteomes" id="UP001230051"/>
    </source>
</evidence>
<comment type="caution">
    <text evidence="2">The sequence shown here is derived from an EMBL/GenBank/DDBJ whole genome shotgun (WGS) entry which is preliminary data.</text>
</comment>
<dbReference type="PANTHER" id="PTHR47308:SF1">
    <property type="entry name" value="NUCLEAR GTPASE SLIP-GC"/>
    <property type="match status" value="1"/>
</dbReference>
<dbReference type="Gene3D" id="3.40.1440.10">
    <property type="entry name" value="GIY-YIG endonuclease"/>
    <property type="match status" value="1"/>
</dbReference>
<dbReference type="CDD" id="cd10442">
    <property type="entry name" value="GIY-YIG_PLEs"/>
    <property type="match status" value="1"/>
</dbReference>
<dbReference type="SUPFAM" id="SSF52540">
    <property type="entry name" value="P-loop containing nucleoside triphosphate hydrolases"/>
    <property type="match status" value="1"/>
</dbReference>
<dbReference type="InterPro" id="IPR045063">
    <property type="entry name" value="Dynamin_N"/>
</dbReference>
<sequence length="935" mass="106801">YSGCSHIKYLKKLSKMEQKTIRTVAFAFSQSSSHVQPGVYKCDAKKCDCCTTYIRPINNFTSTTKKKTHEITDMLTCKTSDVIYVIQCARPECKKQYVGKTTSALKSRFSVHKRAIRYKQNTSVAEHFNSKNHCLDDVTIFPVEQICEKNTLGEREMFWIRELGTEYPGGLNLDVPMEEGMRLRKHADDVASPNKKKKVYYEAEESINLCYEMEEEARNIISQVCEKLQNMRYSDMKDGEDVEFLNKLIKETSNLKDKNLKNKIYIGVFGKTGAGKSSLINALVNERDLLPASTCGACTACFIEVQAHEKATYKAEIDFITKEDWKQELLCLVENCQKNADDGEYENEDSEDDEYTMAKTKIKAVYGEKGLMQTYDELQRSAVDIPNTHKKTISSKSANELSSQISGYIRSDTESQQYWPLVKKVTLCVPGSSVLLDRIVLVDLPGAGDANKCRDQMWKEYLGKCSSVWIVNDITRAISEKTAMEIQNTTIRNVAGGGECHNITYICTKSDDINPHDLKRQYNLTDEALGITVSSDKELKNKCILYRNNKVKELVRKNFNEKIKKKFLGTDVNSTAFFKVFTVSSTDFWNNEERKEHILDRDGTELPALKEHIKDLYVSHSQKAVKDYVSKVSGFVSFLHIPKENTSTQTEDLKDKLFSELKQKFETRLQDLAKFFDGVYTKITNNLDEGVKNAEKQCLINAHKVLKPENTKYSGYHKTLKALCRCSGYYRSRDGKTVDLNNALVLPMYASMDNTFVSCFRFNQNSRSTIKGAFDLLQNDLITIGNRKHAAVELRLTYIKTELRILIADMETEVIARKKNIYNSIAQSVQDTMDTAYKDGAVITGSKLVDRIQSRLKEHVESHKLSMFKEAKKRVMDQFKQLKDDVIQTLKKEMGMSMKLALTQFPTDVTFPDVEDELKKMKGICKALELDVFQD</sequence>
<feature type="domain" description="Dynamin N-terminal" evidence="1">
    <location>
        <begin position="266"/>
        <end position="488"/>
    </location>
</feature>
<dbReference type="GO" id="GO:0003924">
    <property type="term" value="F:GTPase activity"/>
    <property type="evidence" value="ECO:0007669"/>
    <property type="project" value="TreeGrafter"/>
</dbReference>
<dbReference type="Gene3D" id="3.40.50.300">
    <property type="entry name" value="P-loop containing nucleotide triphosphate hydrolases"/>
    <property type="match status" value="1"/>
</dbReference>
<proteinExistence type="predicted"/>
<dbReference type="InterPro" id="IPR027417">
    <property type="entry name" value="P-loop_NTPase"/>
</dbReference>
<evidence type="ECO:0000259" key="1">
    <source>
        <dbReference type="Pfam" id="PF00350"/>
    </source>
</evidence>
<dbReference type="PANTHER" id="PTHR47308">
    <property type="entry name" value="NUCLEAR GTPASE SLIP-GC"/>
    <property type="match status" value="1"/>
</dbReference>
<accession>A0AAD8CFS4</accession>
<keyword evidence="3" id="KW-1185">Reference proteome</keyword>
<name>A0AAD8CFS4_ACIOX</name>
<dbReference type="InterPro" id="IPR053082">
    <property type="entry name" value="Nuclear_GTPase_SLIP-GC"/>
</dbReference>
<gene>
    <name evidence="2" type="primary">NUGGC</name>
    <name evidence="2" type="ORF">AOXY_G36947</name>
</gene>
<protein>
    <submittedName>
        <fullName evidence="2">Nuclear GTPase SLIP-GC-like</fullName>
    </submittedName>
</protein>
<dbReference type="EMBL" id="JAGXEW010000273">
    <property type="protein sequence ID" value="KAK1142325.1"/>
    <property type="molecule type" value="Genomic_DNA"/>
</dbReference>
<dbReference type="Pfam" id="PF00350">
    <property type="entry name" value="Dynamin_N"/>
    <property type="match status" value="1"/>
</dbReference>
<reference evidence="2" key="1">
    <citation type="submission" date="2022-02" db="EMBL/GenBank/DDBJ databases">
        <title>Atlantic sturgeon de novo genome assembly.</title>
        <authorList>
            <person name="Stock M."/>
            <person name="Klopp C."/>
            <person name="Guiguen Y."/>
            <person name="Cabau C."/>
            <person name="Parinello H."/>
            <person name="Santidrian Yebra-Pimentel E."/>
            <person name="Kuhl H."/>
            <person name="Dirks R.P."/>
            <person name="Guessner J."/>
            <person name="Wuertz S."/>
            <person name="Du K."/>
            <person name="Schartl M."/>
        </authorList>
    </citation>
    <scope>NUCLEOTIDE SEQUENCE</scope>
    <source>
        <strain evidence="2">STURGEONOMICS-FGT-2020</strain>
        <tissue evidence="2">Whole blood</tissue>
    </source>
</reference>
<evidence type="ECO:0000313" key="2">
    <source>
        <dbReference type="EMBL" id="KAK1142325.1"/>
    </source>
</evidence>
<dbReference type="Proteomes" id="UP001230051">
    <property type="component" value="Unassembled WGS sequence"/>
</dbReference>
<dbReference type="AlphaFoldDB" id="A0AAD8CFS4"/>
<feature type="non-terminal residue" evidence="2">
    <location>
        <position position="1"/>
    </location>
</feature>
<organism evidence="2 3">
    <name type="scientific">Acipenser oxyrinchus oxyrinchus</name>
    <dbReference type="NCBI Taxonomy" id="40147"/>
    <lineage>
        <taxon>Eukaryota</taxon>
        <taxon>Metazoa</taxon>
        <taxon>Chordata</taxon>
        <taxon>Craniata</taxon>
        <taxon>Vertebrata</taxon>
        <taxon>Euteleostomi</taxon>
        <taxon>Actinopterygii</taxon>
        <taxon>Chondrostei</taxon>
        <taxon>Acipenseriformes</taxon>
        <taxon>Acipenseridae</taxon>
        <taxon>Acipenser</taxon>
    </lineage>
</organism>
<dbReference type="InterPro" id="IPR035901">
    <property type="entry name" value="GIY-YIG_endonuc_sf"/>
</dbReference>